<dbReference type="PANTHER" id="PTHR47186">
    <property type="entry name" value="LEUCINE-RICH REPEAT-CONTAINING PROTEIN 57"/>
    <property type="match status" value="1"/>
</dbReference>
<keyword evidence="1" id="KW-0732">Signal</keyword>
<dbReference type="SUPFAM" id="SSF52058">
    <property type="entry name" value="L domain-like"/>
    <property type="match status" value="1"/>
</dbReference>
<sequence>MLKPPVFWNFLFVKWLNLLDIAAPSTAAASTSSPNISYSSWDGETECYDEESLEGLQPHPNLKALELWWYMGVRIPKLGLFPHKSCQLRFYGNIRLQHLPPLNKLPLSQVSLSMVSMKALEYISEEEDSVSNVFGGSSSSSSKTIEFFPSLSSLYIGNCPNLKGWWKKDDDNEPDLSVTTTFVSLCLSELEIRWCPKLDFNAPVSISQRKAAIVGS</sequence>
<feature type="chain" id="PRO_5014867151" description="R13L1/DRL21-like LRR repeat region domain-containing protein" evidence="1">
    <location>
        <begin position="28"/>
        <end position="216"/>
    </location>
</feature>
<organism evidence="3">
    <name type="scientific">Fagus sylvatica</name>
    <name type="common">Beechnut</name>
    <dbReference type="NCBI Taxonomy" id="28930"/>
    <lineage>
        <taxon>Eukaryota</taxon>
        <taxon>Viridiplantae</taxon>
        <taxon>Streptophyta</taxon>
        <taxon>Embryophyta</taxon>
        <taxon>Tracheophyta</taxon>
        <taxon>Spermatophyta</taxon>
        <taxon>Magnoliopsida</taxon>
        <taxon>eudicotyledons</taxon>
        <taxon>Gunneridae</taxon>
        <taxon>Pentapetalae</taxon>
        <taxon>rosids</taxon>
        <taxon>fabids</taxon>
        <taxon>Fagales</taxon>
        <taxon>Fagaceae</taxon>
        <taxon>Fagus</taxon>
    </lineage>
</organism>
<gene>
    <name evidence="3" type="ORF">FSB_LOCUS7458</name>
</gene>
<name>A0A2N9EL20_FAGSY</name>
<reference evidence="3" key="1">
    <citation type="submission" date="2018-02" db="EMBL/GenBank/DDBJ databases">
        <authorList>
            <person name="Cohen D.B."/>
            <person name="Kent A.D."/>
        </authorList>
    </citation>
    <scope>NUCLEOTIDE SEQUENCE</scope>
</reference>
<feature type="domain" description="R13L1/DRL21-like LRR repeat region" evidence="2">
    <location>
        <begin position="44"/>
        <end position="107"/>
    </location>
</feature>
<evidence type="ECO:0000259" key="2">
    <source>
        <dbReference type="Pfam" id="PF25019"/>
    </source>
</evidence>
<dbReference type="InterPro" id="IPR032675">
    <property type="entry name" value="LRR_dom_sf"/>
</dbReference>
<protein>
    <recommendedName>
        <fullName evidence="2">R13L1/DRL21-like LRR repeat region domain-containing protein</fullName>
    </recommendedName>
</protein>
<accession>A0A2N9EL20</accession>
<dbReference type="InterPro" id="IPR056789">
    <property type="entry name" value="LRR_R13L1-DRL21"/>
</dbReference>
<dbReference type="Pfam" id="PF25019">
    <property type="entry name" value="LRR_R13L1-DRL21"/>
    <property type="match status" value="1"/>
</dbReference>
<evidence type="ECO:0000256" key="1">
    <source>
        <dbReference type="SAM" id="SignalP"/>
    </source>
</evidence>
<dbReference type="Gene3D" id="3.80.10.10">
    <property type="entry name" value="Ribonuclease Inhibitor"/>
    <property type="match status" value="1"/>
</dbReference>
<dbReference type="AlphaFoldDB" id="A0A2N9EL20"/>
<feature type="signal peptide" evidence="1">
    <location>
        <begin position="1"/>
        <end position="27"/>
    </location>
</feature>
<proteinExistence type="predicted"/>
<evidence type="ECO:0000313" key="3">
    <source>
        <dbReference type="EMBL" id="SPC79576.1"/>
    </source>
</evidence>
<dbReference type="PANTHER" id="PTHR47186:SF13">
    <property type="entry name" value="DISEASE RESISTANCE PROTEIN RGA3"/>
    <property type="match status" value="1"/>
</dbReference>
<dbReference type="EMBL" id="OIVN01000398">
    <property type="protein sequence ID" value="SPC79576.1"/>
    <property type="molecule type" value="Genomic_DNA"/>
</dbReference>